<dbReference type="InterPro" id="IPR006638">
    <property type="entry name" value="Elp3/MiaA/NifB-like_rSAM"/>
</dbReference>
<dbReference type="GO" id="GO:0003824">
    <property type="term" value="F:catalytic activity"/>
    <property type="evidence" value="ECO:0007669"/>
    <property type="project" value="InterPro"/>
</dbReference>
<dbReference type="SFLD" id="SFLDS00029">
    <property type="entry name" value="Radical_SAM"/>
    <property type="match status" value="1"/>
</dbReference>
<proteinExistence type="predicted"/>
<dbReference type="EMBL" id="CP001098">
    <property type="protein sequence ID" value="ACL69191.1"/>
    <property type="molecule type" value="Genomic_DNA"/>
</dbReference>
<accession>B8D1W4</accession>
<evidence type="ECO:0000256" key="2">
    <source>
        <dbReference type="ARBA" id="ARBA00022723"/>
    </source>
</evidence>
<dbReference type="AlphaFoldDB" id="B8D1W4"/>
<dbReference type="RefSeq" id="WP_012635379.1">
    <property type="nucleotide sequence ID" value="NC_011899.1"/>
</dbReference>
<dbReference type="PROSITE" id="PS51918">
    <property type="entry name" value="RADICAL_SAM"/>
    <property type="match status" value="1"/>
</dbReference>
<dbReference type="Proteomes" id="UP000000719">
    <property type="component" value="Chromosome"/>
</dbReference>
<feature type="domain" description="Radical SAM core" evidence="5">
    <location>
        <begin position="3"/>
        <end position="206"/>
    </location>
</feature>
<dbReference type="PANTHER" id="PTHR11228:SF7">
    <property type="entry name" value="PQQA PEPTIDE CYCLASE"/>
    <property type="match status" value="1"/>
</dbReference>
<keyword evidence="7" id="KW-1185">Reference proteome</keyword>
<dbReference type="GO" id="GO:0051536">
    <property type="term" value="F:iron-sulfur cluster binding"/>
    <property type="evidence" value="ECO:0007669"/>
    <property type="project" value="UniProtKB-KW"/>
</dbReference>
<sequence length="336" mass="38473">MIKESLSTVTLNVTSKCNYNCSYCASCNKEDLLELKDIKMIIDNTVKLKTQYLILSGGEPTLRNDYQDIIDYANKNGLITVLFSNGSQIDNVAADYIKENINIVRFTLDSTKEEKYDKIKGRGTFANLIKTIDMFNDKKIPVNLNIPVNYDNIEEIEDIILFSIDKGIQTLRFAPIIPSADKHIYKTLLTSIFENIIKYEPFFAFPDFKPVGSRDTFINAVSNIDCPGGIISININSNGEVTVCSFFDEVTEGNLKEEDLFDIWFNNYEKNLNQKCKVIDVDIGELLSEVLTDKMWGYSAVRKAISFWYTEIAGKEKMCYRGFPFWQLYFSRKPGE</sequence>
<dbReference type="Gene3D" id="3.20.20.70">
    <property type="entry name" value="Aldolase class I"/>
    <property type="match status" value="1"/>
</dbReference>
<dbReference type="GO" id="GO:0006783">
    <property type="term" value="P:heme biosynthetic process"/>
    <property type="evidence" value="ECO:0007669"/>
    <property type="project" value="TreeGrafter"/>
</dbReference>
<dbReference type="STRING" id="373903.Hore_04330"/>
<dbReference type="SMART" id="SM00729">
    <property type="entry name" value="Elp3"/>
    <property type="match status" value="1"/>
</dbReference>
<dbReference type="KEGG" id="hor:Hore_04330"/>
<dbReference type="InterPro" id="IPR013785">
    <property type="entry name" value="Aldolase_TIM"/>
</dbReference>
<evidence type="ECO:0000313" key="6">
    <source>
        <dbReference type="EMBL" id="ACL69191.1"/>
    </source>
</evidence>
<evidence type="ECO:0000256" key="1">
    <source>
        <dbReference type="ARBA" id="ARBA00022691"/>
    </source>
</evidence>
<keyword evidence="3" id="KW-0408">Iron</keyword>
<dbReference type="InterPro" id="IPR007197">
    <property type="entry name" value="rSAM"/>
</dbReference>
<gene>
    <name evidence="6" type="ordered locus">Hore_04330</name>
</gene>
<dbReference type="CDD" id="cd01335">
    <property type="entry name" value="Radical_SAM"/>
    <property type="match status" value="1"/>
</dbReference>
<dbReference type="PANTHER" id="PTHR11228">
    <property type="entry name" value="RADICAL SAM DOMAIN PROTEIN"/>
    <property type="match status" value="1"/>
</dbReference>
<evidence type="ECO:0000256" key="4">
    <source>
        <dbReference type="ARBA" id="ARBA00023014"/>
    </source>
</evidence>
<dbReference type="InterPro" id="IPR050377">
    <property type="entry name" value="Radical_SAM_PqqE_MftC-like"/>
</dbReference>
<keyword evidence="4" id="KW-0411">Iron-sulfur</keyword>
<evidence type="ECO:0000259" key="5">
    <source>
        <dbReference type="PROSITE" id="PS51918"/>
    </source>
</evidence>
<keyword evidence="2" id="KW-0479">Metal-binding</keyword>
<dbReference type="InterPro" id="IPR058240">
    <property type="entry name" value="rSAM_sf"/>
</dbReference>
<dbReference type="SFLD" id="SFLDG01386">
    <property type="entry name" value="main_SPASM_domain-containing"/>
    <property type="match status" value="1"/>
</dbReference>
<evidence type="ECO:0000313" key="7">
    <source>
        <dbReference type="Proteomes" id="UP000000719"/>
    </source>
</evidence>
<dbReference type="HOGENOM" id="CLU_009273_4_2_9"/>
<dbReference type="Pfam" id="PF04055">
    <property type="entry name" value="Radical_SAM"/>
    <property type="match status" value="1"/>
</dbReference>
<organism evidence="6 7">
    <name type="scientific">Halothermothrix orenii (strain H 168 / OCM 544 / DSM 9562)</name>
    <dbReference type="NCBI Taxonomy" id="373903"/>
    <lineage>
        <taxon>Bacteria</taxon>
        <taxon>Bacillati</taxon>
        <taxon>Bacillota</taxon>
        <taxon>Clostridia</taxon>
        <taxon>Halanaerobiales</taxon>
        <taxon>Halothermotrichaceae</taxon>
        <taxon>Halothermothrix</taxon>
    </lineage>
</organism>
<protein>
    <submittedName>
        <fullName evidence="6">Radical SAM domain protein</fullName>
    </submittedName>
</protein>
<dbReference type="SFLD" id="SFLDG01067">
    <property type="entry name" value="SPASM/twitch_domain_containing"/>
    <property type="match status" value="1"/>
</dbReference>
<evidence type="ECO:0000256" key="3">
    <source>
        <dbReference type="ARBA" id="ARBA00023004"/>
    </source>
</evidence>
<dbReference type="InterPro" id="IPR023885">
    <property type="entry name" value="4Fe4S-binding_SPASM_dom"/>
</dbReference>
<dbReference type="Pfam" id="PF13186">
    <property type="entry name" value="SPASM"/>
    <property type="match status" value="1"/>
</dbReference>
<dbReference type="GO" id="GO:0046872">
    <property type="term" value="F:metal ion binding"/>
    <property type="evidence" value="ECO:0007669"/>
    <property type="project" value="UniProtKB-KW"/>
</dbReference>
<reference evidence="6 7" key="1">
    <citation type="journal article" date="2009" name="PLoS ONE">
        <title>Genome analysis of the anaerobic thermohalophilic bacterium Halothermothrix orenii.</title>
        <authorList>
            <person name="Mavromatis K."/>
            <person name="Ivanova N."/>
            <person name="Anderson I."/>
            <person name="Lykidis A."/>
            <person name="Hooper S.D."/>
            <person name="Sun H."/>
            <person name="Kunin V."/>
            <person name="Lapidus A."/>
            <person name="Hugenholtz P."/>
            <person name="Patel B."/>
            <person name="Kyrpides N.C."/>
        </authorList>
    </citation>
    <scope>NUCLEOTIDE SEQUENCE [LARGE SCALE GENOMIC DNA]</scope>
    <source>
        <strain evidence="7">H 168 / OCM 544 / DSM 9562</strain>
    </source>
</reference>
<name>B8D1W4_HALOH</name>
<keyword evidence="1" id="KW-0949">S-adenosyl-L-methionine</keyword>
<dbReference type="SUPFAM" id="SSF102114">
    <property type="entry name" value="Radical SAM enzymes"/>
    <property type="match status" value="1"/>
</dbReference>
<dbReference type="eggNOG" id="COG0535">
    <property type="taxonomic scope" value="Bacteria"/>
</dbReference>